<gene>
    <name evidence="2" type="ORF">SAMN04488094_103305</name>
</gene>
<dbReference type="PROSITE" id="PS00455">
    <property type="entry name" value="AMP_BINDING"/>
    <property type="match status" value="1"/>
</dbReference>
<dbReference type="AlphaFoldDB" id="A0A1I1HVN4"/>
<accession>A0A1I1HVN4</accession>
<proteinExistence type="predicted"/>
<reference evidence="2 3" key="1">
    <citation type="submission" date="2016-10" db="EMBL/GenBank/DDBJ databases">
        <authorList>
            <person name="de Groot N.N."/>
        </authorList>
    </citation>
    <scope>NUCLEOTIDE SEQUENCE [LARGE SCALE GENOMIC DNA]</scope>
    <source>
        <strain evidence="2 3">DSM 19548</strain>
    </source>
</reference>
<dbReference type="RefSeq" id="WP_093360268.1">
    <property type="nucleotide sequence ID" value="NZ_FOLG01000003.1"/>
</dbReference>
<dbReference type="OrthoDB" id="9803968at2"/>
<dbReference type="InterPro" id="IPR000873">
    <property type="entry name" value="AMP-dep_synth/lig_dom"/>
</dbReference>
<evidence type="ECO:0000259" key="1">
    <source>
        <dbReference type="Pfam" id="PF00501"/>
    </source>
</evidence>
<dbReference type="GO" id="GO:0031956">
    <property type="term" value="F:medium-chain fatty acid-CoA ligase activity"/>
    <property type="evidence" value="ECO:0007669"/>
    <property type="project" value="TreeGrafter"/>
</dbReference>
<feature type="domain" description="AMP-dependent synthetase/ligase" evidence="1">
    <location>
        <begin position="52"/>
        <end position="430"/>
    </location>
</feature>
<dbReference type="SUPFAM" id="SSF56801">
    <property type="entry name" value="Acetyl-CoA synthetase-like"/>
    <property type="match status" value="1"/>
</dbReference>
<sequence length="618" mass="67562">MDLDKIRATPLRPVRIGTTEAEAARQADGSVVLRLKEALGPYPERLTDCLVHWAREKPNAVFVSQRRADGSVEEVTFAEMLDSAVRIGTALLDRGLTPERPLMILSENEIDQARLYLGALHVGVPYASVSPNYSLLAQEFSKLRGLIDLMNPGLIYVSDADRYGRALAAVAGAIEVVSLTGTVQGREVTPFDTLLDHRDDARVETAHRGITPDTIGKFLFTSGTTGNPKGVIFPQRMLTSQRQQVAQTFAFLMDEPARIVDWLPWHHTFGGTNNFGLALYSGGTYRIDTGRPMAGQFEPSIANIRDVWPNIYLNTPAALELLLAEMREDSTFRDLFFENCRFIYYGGATLPLHIWYGLDEASIAATGMRTLITSGVGCTEAGPTPTSTNWDPEWQATVGVPVPGMELKIAPVNDKLELRFKGPCVTPGYWKQPELTAKAFDQDGYYRSGDAVRWIDPEKPEAGLRFDGRIAENYKLSSGTWVHVADVRAALMTALGPLASDIVIAGPDRAYLTAIVFPEIGACARLAGLPGASDRATVLAHPNVHAAIDKALAEAAAAERGASRKVVRWVVTPEPALLDTGELTDKRAISQKTVLARRAATVERMYAEPRPEEVHGID</sequence>
<name>A0A1I1HVN4_9RHOB</name>
<evidence type="ECO:0000313" key="2">
    <source>
        <dbReference type="EMBL" id="SFC28117.1"/>
    </source>
</evidence>
<dbReference type="GO" id="GO:0006631">
    <property type="term" value="P:fatty acid metabolic process"/>
    <property type="evidence" value="ECO:0007669"/>
    <property type="project" value="TreeGrafter"/>
</dbReference>
<keyword evidence="3" id="KW-1185">Reference proteome</keyword>
<dbReference type="EMBL" id="FOLG01000003">
    <property type="protein sequence ID" value="SFC28117.1"/>
    <property type="molecule type" value="Genomic_DNA"/>
</dbReference>
<dbReference type="InterPro" id="IPR042099">
    <property type="entry name" value="ANL_N_sf"/>
</dbReference>
<evidence type="ECO:0000313" key="3">
    <source>
        <dbReference type="Proteomes" id="UP000198728"/>
    </source>
</evidence>
<dbReference type="Pfam" id="PF00501">
    <property type="entry name" value="AMP-binding"/>
    <property type="match status" value="1"/>
</dbReference>
<dbReference type="STRING" id="441112.SAMN04488094_103305"/>
<dbReference type="Proteomes" id="UP000198728">
    <property type="component" value="Unassembled WGS sequence"/>
</dbReference>
<dbReference type="PANTHER" id="PTHR43201">
    <property type="entry name" value="ACYL-COA SYNTHETASE"/>
    <property type="match status" value="1"/>
</dbReference>
<dbReference type="PANTHER" id="PTHR43201:SF32">
    <property type="entry name" value="2-SUCCINYLBENZOATE--COA LIGASE, CHLOROPLASTIC_PEROXISOMAL"/>
    <property type="match status" value="1"/>
</dbReference>
<organism evidence="2 3">
    <name type="scientific">Tropicimonas isoalkanivorans</name>
    <dbReference type="NCBI Taxonomy" id="441112"/>
    <lineage>
        <taxon>Bacteria</taxon>
        <taxon>Pseudomonadati</taxon>
        <taxon>Pseudomonadota</taxon>
        <taxon>Alphaproteobacteria</taxon>
        <taxon>Rhodobacterales</taxon>
        <taxon>Roseobacteraceae</taxon>
        <taxon>Tropicimonas</taxon>
    </lineage>
</organism>
<protein>
    <submittedName>
        <fullName evidence="2">Trans-feruloyl-CoA synthase</fullName>
    </submittedName>
</protein>
<dbReference type="Gene3D" id="3.40.50.12780">
    <property type="entry name" value="N-terminal domain of ligase-like"/>
    <property type="match status" value="1"/>
</dbReference>
<dbReference type="InterPro" id="IPR020845">
    <property type="entry name" value="AMP-binding_CS"/>
</dbReference>